<dbReference type="RefSeq" id="WP_127049461.1">
    <property type="nucleotide sequence ID" value="NZ_RZGZ01000002.1"/>
</dbReference>
<protein>
    <submittedName>
        <fullName evidence="1">Uncharacterized protein</fullName>
    </submittedName>
</protein>
<evidence type="ECO:0000313" key="1">
    <source>
        <dbReference type="EMBL" id="RUR01683.1"/>
    </source>
</evidence>
<proteinExistence type="predicted"/>
<evidence type="ECO:0000313" key="2">
    <source>
        <dbReference type="Proteomes" id="UP000274909"/>
    </source>
</evidence>
<name>A0A3S0VUB7_9MICO</name>
<gene>
    <name evidence="1" type="ORF">ELQ94_09430</name>
</gene>
<organism evidence="1 2">
    <name type="scientific">Labedella endophytica</name>
    <dbReference type="NCBI Taxonomy" id="1523160"/>
    <lineage>
        <taxon>Bacteria</taxon>
        <taxon>Bacillati</taxon>
        <taxon>Actinomycetota</taxon>
        <taxon>Actinomycetes</taxon>
        <taxon>Micrococcales</taxon>
        <taxon>Microbacteriaceae</taxon>
        <taxon>Labedella</taxon>
    </lineage>
</organism>
<dbReference type="AlphaFoldDB" id="A0A3S0VUB7"/>
<comment type="caution">
    <text evidence="1">The sequence shown here is derived from an EMBL/GenBank/DDBJ whole genome shotgun (WGS) entry which is preliminary data.</text>
</comment>
<dbReference type="EMBL" id="RZGZ01000002">
    <property type="protein sequence ID" value="RUR01683.1"/>
    <property type="molecule type" value="Genomic_DNA"/>
</dbReference>
<dbReference type="Proteomes" id="UP000274909">
    <property type="component" value="Unassembled WGS sequence"/>
</dbReference>
<keyword evidence="2" id="KW-1185">Reference proteome</keyword>
<accession>A0A3S0VUB7</accession>
<sequence length="89" mass="9896">MNIVIDEHSVWTTSLKADRLLNRLPSEQIAHLGDGFEWEITDADVVVARRYLIGARVQAIVLGREIATMTAAPDAVVSQHPALRHLVTR</sequence>
<dbReference type="OrthoDB" id="5117765at2"/>
<reference evidence="1 2" key="1">
    <citation type="submission" date="2018-12" db="EMBL/GenBank/DDBJ databases">
        <authorList>
            <person name="Li F."/>
        </authorList>
    </citation>
    <scope>NUCLEOTIDE SEQUENCE [LARGE SCALE GENOMIC DNA]</scope>
    <source>
        <strain evidence="1 2">EGI 6500705</strain>
    </source>
</reference>